<name>A0ABV4KPA2_9VIBR</name>
<protein>
    <submittedName>
        <fullName evidence="3">DUF262 domain-containing protein</fullName>
    </submittedName>
</protein>
<evidence type="ECO:0000259" key="1">
    <source>
        <dbReference type="Pfam" id="PF03235"/>
    </source>
</evidence>
<evidence type="ECO:0000259" key="2">
    <source>
        <dbReference type="Pfam" id="PF07510"/>
    </source>
</evidence>
<proteinExistence type="predicted"/>
<dbReference type="InterPro" id="IPR011089">
    <property type="entry name" value="GmrSD_C"/>
</dbReference>
<dbReference type="PANTHER" id="PTHR35149:SF1">
    <property type="entry name" value="DUF5655 DOMAIN-CONTAINING PROTEIN"/>
    <property type="match status" value="1"/>
</dbReference>
<gene>
    <name evidence="3" type="ORF">ACED57_13975</name>
</gene>
<dbReference type="InterPro" id="IPR004919">
    <property type="entry name" value="GmrSD_N"/>
</dbReference>
<sequence length="641" mass="73811">MSQANQVKQLSVKDLFDSKTQYVIPIYQRNYAWGAPEIEQLIQDISDAAGLITQSNDTNTAKQERYYLGSLVVYQRTPHIHQSNVIFETIDGQQRHTTLSILLAYLKHRDGLDAKKLDEVEVNLTFDSRPKSSRALEDIYNGNNNGESEEPNIHAAYKIIERYFETKGLNAEDKTEQFLEYLLKSVTILRVIVPPETDLNHYFEIMNNRGEQLEKHEVLKAKFMAALNTDDERSSFSTIWDACSNMKRYTQMGFQADLRKEIFGDDWKAMPPSFGAIQQKHETKQQKQDAMKLRDIINNKASSENNEDEEREKEERFGSVIDFSNFLLHVLKLMPEQGDTSLDDKKLIDAFLCNKEGLKVGAKVFAEKLLKCRVLYDRYIIKPDTRENQREWSLLTLDNSSSSSGYVNSFGKEEDSKLNEKIRMILAMFHVSNPALVYKQWLNDALSILNRSVGQSTDFVVDGDHYLSELESLSDRYFKKITGGNELLVYEKESKGALHKGTGVQNFVFNRLDYLLWRNLSDGKTVGDITKETLGAHFTSFQFAFRTSVEHYFPQTDPSGARKMDDVDRFGNLCLISPSSNSRLSNYSPQDKKKFYQENNRAESLKQAIMMSYDDWGPDGVARENIQNHEKVMIKVLRDQI</sequence>
<accession>A0ABV4KPA2</accession>
<dbReference type="Pfam" id="PF07510">
    <property type="entry name" value="GmrSD_C"/>
    <property type="match status" value="1"/>
</dbReference>
<dbReference type="Proteomes" id="UP001569175">
    <property type="component" value="Unassembled WGS sequence"/>
</dbReference>
<evidence type="ECO:0000313" key="4">
    <source>
        <dbReference type="Proteomes" id="UP001569175"/>
    </source>
</evidence>
<feature type="domain" description="GmrSD restriction endonucleases C-terminal" evidence="2">
    <location>
        <begin position="510"/>
        <end position="623"/>
    </location>
</feature>
<evidence type="ECO:0000313" key="3">
    <source>
        <dbReference type="EMBL" id="MEZ8054251.1"/>
    </source>
</evidence>
<feature type="domain" description="GmrSD restriction endonucleases N-terminal" evidence="1">
    <location>
        <begin position="12"/>
        <end position="224"/>
    </location>
</feature>
<comment type="caution">
    <text evidence="3">The sequence shown here is derived from an EMBL/GenBank/DDBJ whole genome shotgun (WGS) entry which is preliminary data.</text>
</comment>
<dbReference type="Pfam" id="PF03235">
    <property type="entry name" value="GmrSD_N"/>
    <property type="match status" value="1"/>
</dbReference>
<dbReference type="EMBL" id="JBGOOL010000037">
    <property type="protein sequence ID" value="MEZ8054251.1"/>
    <property type="molecule type" value="Genomic_DNA"/>
</dbReference>
<reference evidence="3 4" key="1">
    <citation type="submission" date="2024-06" db="EMBL/GenBank/DDBJ databases">
        <authorList>
            <person name="Steensen K."/>
            <person name="Seneca J."/>
            <person name="Bartlau N."/>
            <person name="Yu A.X."/>
            <person name="Polz M.F."/>
        </authorList>
    </citation>
    <scope>NUCLEOTIDE SEQUENCE [LARGE SCALE GENOMIC DNA]</scope>
    <source>
        <strain evidence="3 4">1F9</strain>
    </source>
</reference>
<dbReference type="RefSeq" id="WP_371707945.1">
    <property type="nucleotide sequence ID" value="NZ_JBGOOL010000037.1"/>
</dbReference>
<organism evidence="3 4">
    <name type="scientific">Vibrio atlanticus</name>
    <dbReference type="NCBI Taxonomy" id="693153"/>
    <lineage>
        <taxon>Bacteria</taxon>
        <taxon>Pseudomonadati</taxon>
        <taxon>Pseudomonadota</taxon>
        <taxon>Gammaproteobacteria</taxon>
        <taxon>Vibrionales</taxon>
        <taxon>Vibrionaceae</taxon>
        <taxon>Vibrio</taxon>
    </lineage>
</organism>
<dbReference type="PANTHER" id="PTHR35149">
    <property type="entry name" value="SLL5132 PROTEIN"/>
    <property type="match status" value="1"/>
</dbReference>
<keyword evidence="4" id="KW-1185">Reference proteome</keyword>